<feature type="compositionally biased region" description="Basic and acidic residues" evidence="1">
    <location>
        <begin position="24"/>
        <end position="34"/>
    </location>
</feature>
<keyword evidence="3" id="KW-1185">Reference proteome</keyword>
<feature type="compositionally biased region" description="Acidic residues" evidence="1">
    <location>
        <begin position="36"/>
        <end position="49"/>
    </location>
</feature>
<organism evidence="2 3">
    <name type="scientific">Desmophyllum pertusum</name>
    <dbReference type="NCBI Taxonomy" id="174260"/>
    <lineage>
        <taxon>Eukaryota</taxon>
        <taxon>Metazoa</taxon>
        <taxon>Cnidaria</taxon>
        <taxon>Anthozoa</taxon>
        <taxon>Hexacorallia</taxon>
        <taxon>Scleractinia</taxon>
        <taxon>Caryophylliina</taxon>
        <taxon>Caryophylliidae</taxon>
        <taxon>Desmophyllum</taxon>
    </lineage>
</organism>
<proteinExistence type="predicted"/>
<dbReference type="EMBL" id="MU826537">
    <property type="protein sequence ID" value="KAJ7375712.1"/>
    <property type="molecule type" value="Genomic_DNA"/>
</dbReference>
<reference evidence="2" key="1">
    <citation type="submission" date="2023-01" db="EMBL/GenBank/DDBJ databases">
        <title>Genome assembly of the deep-sea coral Lophelia pertusa.</title>
        <authorList>
            <person name="Herrera S."/>
            <person name="Cordes E."/>
        </authorList>
    </citation>
    <scope>NUCLEOTIDE SEQUENCE</scope>
    <source>
        <strain evidence="2">USNM1676648</strain>
        <tissue evidence="2">Polyp</tissue>
    </source>
</reference>
<evidence type="ECO:0000313" key="2">
    <source>
        <dbReference type="EMBL" id="KAJ7375712.1"/>
    </source>
</evidence>
<evidence type="ECO:0000313" key="3">
    <source>
        <dbReference type="Proteomes" id="UP001163046"/>
    </source>
</evidence>
<sequence>MSKEQDSKAQGNDTKIASSDVSTDEIKSDTRAEVESSTEVETADTENEGNYEVLQSIRTQKYLLRFIAKQVESCKPSINETEPDEIEGDKIIADEDTRVKQENQYQSFRVM</sequence>
<accession>A0A9W9Z641</accession>
<dbReference type="AlphaFoldDB" id="A0A9W9Z641"/>
<feature type="region of interest" description="Disordered" evidence="1">
    <location>
        <begin position="1"/>
        <end position="51"/>
    </location>
</feature>
<dbReference type="Proteomes" id="UP001163046">
    <property type="component" value="Unassembled WGS sequence"/>
</dbReference>
<name>A0A9W9Z641_9CNID</name>
<evidence type="ECO:0000256" key="1">
    <source>
        <dbReference type="SAM" id="MobiDB-lite"/>
    </source>
</evidence>
<protein>
    <submittedName>
        <fullName evidence="2">Uncharacterized protein</fullName>
    </submittedName>
</protein>
<comment type="caution">
    <text evidence="2">The sequence shown here is derived from an EMBL/GenBank/DDBJ whole genome shotgun (WGS) entry which is preliminary data.</text>
</comment>
<gene>
    <name evidence="2" type="ORF">OS493_039408</name>
</gene>
<feature type="compositionally biased region" description="Polar residues" evidence="1">
    <location>
        <begin position="8"/>
        <end position="21"/>
    </location>
</feature>
<feature type="non-terminal residue" evidence="2">
    <location>
        <position position="111"/>
    </location>
</feature>